<dbReference type="Proteomes" id="UP001140949">
    <property type="component" value="Unassembled WGS sequence"/>
</dbReference>
<proteinExistence type="predicted"/>
<reference evidence="1" key="1">
    <citation type="journal article" date="2023" name="GigaByte">
        <title>Genome assembly of the bearded iris, Iris pallida Lam.</title>
        <authorList>
            <person name="Bruccoleri R.E."/>
            <person name="Oakeley E.J."/>
            <person name="Faust A.M.E."/>
            <person name="Altorfer M."/>
            <person name="Dessus-Babus S."/>
            <person name="Burckhardt D."/>
            <person name="Oertli M."/>
            <person name="Naumann U."/>
            <person name="Petersen F."/>
            <person name="Wong J."/>
        </authorList>
    </citation>
    <scope>NUCLEOTIDE SEQUENCE</scope>
    <source>
        <strain evidence="1">GSM-AAB239-AS_SAM_17_03QT</strain>
    </source>
</reference>
<gene>
    <name evidence="1" type="ORF">M6B38_106175</name>
</gene>
<comment type="caution">
    <text evidence="1">The sequence shown here is derived from an EMBL/GenBank/DDBJ whole genome shotgun (WGS) entry which is preliminary data.</text>
</comment>
<organism evidence="1 2">
    <name type="scientific">Iris pallida</name>
    <name type="common">Sweet iris</name>
    <dbReference type="NCBI Taxonomy" id="29817"/>
    <lineage>
        <taxon>Eukaryota</taxon>
        <taxon>Viridiplantae</taxon>
        <taxon>Streptophyta</taxon>
        <taxon>Embryophyta</taxon>
        <taxon>Tracheophyta</taxon>
        <taxon>Spermatophyta</taxon>
        <taxon>Magnoliopsida</taxon>
        <taxon>Liliopsida</taxon>
        <taxon>Asparagales</taxon>
        <taxon>Iridaceae</taxon>
        <taxon>Iridoideae</taxon>
        <taxon>Irideae</taxon>
        <taxon>Iris</taxon>
    </lineage>
</organism>
<dbReference type="EMBL" id="JANAVB010034417">
    <property type="protein sequence ID" value="KAJ6806906.1"/>
    <property type="molecule type" value="Genomic_DNA"/>
</dbReference>
<protein>
    <submittedName>
        <fullName evidence="1">Uncharacterized protein</fullName>
    </submittedName>
</protein>
<sequence>MLGKMTYPQISVREMVLVELLQFTREQKEMGLAVHTMVALSLIPFLLSRTFELQINAASTTMDNMRGISMYSELASRQSSEFYLKENSAFLDAVKIFGDQVARGDKPVSMYDLVQGAGVDAGCLDGNTSQ</sequence>
<dbReference type="AlphaFoldDB" id="A0AAX6ES55"/>
<evidence type="ECO:0000313" key="2">
    <source>
        <dbReference type="Proteomes" id="UP001140949"/>
    </source>
</evidence>
<keyword evidence="2" id="KW-1185">Reference proteome</keyword>
<accession>A0AAX6ES55</accession>
<reference evidence="1" key="2">
    <citation type="submission" date="2023-04" db="EMBL/GenBank/DDBJ databases">
        <authorList>
            <person name="Bruccoleri R.E."/>
            <person name="Oakeley E.J."/>
            <person name="Faust A.-M."/>
            <person name="Dessus-Babus S."/>
            <person name="Altorfer M."/>
            <person name="Burckhardt D."/>
            <person name="Oertli M."/>
            <person name="Naumann U."/>
            <person name="Petersen F."/>
            <person name="Wong J."/>
        </authorList>
    </citation>
    <scope>NUCLEOTIDE SEQUENCE</scope>
    <source>
        <strain evidence="1">GSM-AAB239-AS_SAM_17_03QT</strain>
        <tissue evidence="1">Leaf</tissue>
    </source>
</reference>
<name>A0AAX6ES55_IRIPA</name>
<evidence type="ECO:0000313" key="1">
    <source>
        <dbReference type="EMBL" id="KAJ6806906.1"/>
    </source>
</evidence>